<dbReference type="InterPro" id="IPR044159">
    <property type="entry name" value="IQM"/>
</dbReference>
<evidence type="ECO:0000313" key="6">
    <source>
        <dbReference type="EMBL" id="CAE6525112.1"/>
    </source>
</evidence>
<feature type="region of interest" description="Disordered" evidence="5">
    <location>
        <begin position="423"/>
        <end position="460"/>
    </location>
</feature>
<dbReference type="AlphaFoldDB" id="A0A8H3DIJ2"/>
<dbReference type="EMBL" id="CAJMXA010003891">
    <property type="protein sequence ID" value="CAE6525112.1"/>
    <property type="molecule type" value="Genomic_DNA"/>
</dbReference>
<feature type="compositionally biased region" description="Basic and acidic residues" evidence="5">
    <location>
        <begin position="428"/>
        <end position="460"/>
    </location>
</feature>
<evidence type="ECO:0000256" key="2">
    <source>
        <dbReference type="ARBA" id="ARBA00004496"/>
    </source>
</evidence>
<gene>
    <name evidence="6" type="ORF">RDB_LOCUS156975</name>
</gene>
<protein>
    <submittedName>
        <fullName evidence="6">Uncharacterized protein</fullName>
    </submittedName>
</protein>
<keyword evidence="4" id="KW-0539">Nucleus</keyword>
<feature type="compositionally biased region" description="Polar residues" evidence="5">
    <location>
        <begin position="492"/>
        <end position="502"/>
    </location>
</feature>
<evidence type="ECO:0000313" key="7">
    <source>
        <dbReference type="Proteomes" id="UP000663853"/>
    </source>
</evidence>
<dbReference type="GO" id="GO:0005737">
    <property type="term" value="C:cytoplasm"/>
    <property type="evidence" value="ECO:0007669"/>
    <property type="project" value="UniProtKB-SubCell"/>
</dbReference>
<comment type="subcellular location">
    <subcellularLocation>
        <location evidence="2">Cytoplasm</location>
    </subcellularLocation>
    <subcellularLocation>
        <location evidence="1">Nucleus</location>
    </subcellularLocation>
</comment>
<dbReference type="Proteomes" id="UP000663853">
    <property type="component" value="Unassembled WGS sequence"/>
</dbReference>
<dbReference type="PANTHER" id="PTHR31250:SF27">
    <property type="entry name" value="IQ DOMAIN-CONTAINING PROTEIN IQM5"/>
    <property type="match status" value="1"/>
</dbReference>
<dbReference type="GO" id="GO:0005634">
    <property type="term" value="C:nucleus"/>
    <property type="evidence" value="ECO:0007669"/>
    <property type="project" value="UniProtKB-SubCell"/>
</dbReference>
<accession>A0A8H3DIJ2</accession>
<evidence type="ECO:0000256" key="3">
    <source>
        <dbReference type="ARBA" id="ARBA00022490"/>
    </source>
</evidence>
<name>A0A8H3DIJ2_9AGAM</name>
<comment type="caution">
    <text evidence="6">The sequence shown here is derived from an EMBL/GenBank/DDBJ whole genome shotgun (WGS) entry which is preliminary data.</text>
</comment>
<evidence type="ECO:0000256" key="4">
    <source>
        <dbReference type="ARBA" id="ARBA00023242"/>
    </source>
</evidence>
<evidence type="ECO:0000256" key="1">
    <source>
        <dbReference type="ARBA" id="ARBA00004123"/>
    </source>
</evidence>
<organism evidence="6 7">
    <name type="scientific">Rhizoctonia solani</name>
    <dbReference type="NCBI Taxonomy" id="456999"/>
    <lineage>
        <taxon>Eukaryota</taxon>
        <taxon>Fungi</taxon>
        <taxon>Dikarya</taxon>
        <taxon>Basidiomycota</taxon>
        <taxon>Agaricomycotina</taxon>
        <taxon>Agaricomycetes</taxon>
        <taxon>Cantharellales</taxon>
        <taxon>Ceratobasidiaceae</taxon>
        <taxon>Rhizoctonia</taxon>
    </lineage>
</organism>
<evidence type="ECO:0000256" key="5">
    <source>
        <dbReference type="SAM" id="MobiDB-lite"/>
    </source>
</evidence>
<proteinExistence type="predicted"/>
<feature type="region of interest" description="Disordered" evidence="5">
    <location>
        <begin position="476"/>
        <end position="512"/>
    </location>
</feature>
<reference evidence="6" key="1">
    <citation type="submission" date="2021-01" db="EMBL/GenBank/DDBJ databases">
        <authorList>
            <person name="Kaushik A."/>
        </authorList>
    </citation>
    <scope>NUCLEOTIDE SEQUENCE</scope>
    <source>
        <strain evidence="6">AG6-10EEA</strain>
    </source>
</reference>
<sequence>MSNEHKHSEQERQAAQVLLKYWKARQGRRGPNLMESADGRWHDAVIEAQAKTNLQSAERGENDPKSRFRRAVFLAGRLQDGEALPSDQELEAPPNESSKMLETQHWLELIDGKHRYGSNREMFHYVCLRGTEPGVIGYYHKKWQEEDTTENFFKWLDHGGGKDLSLPECSREQLEKERIIYLSREQRVNYLVQIDDQGLLRWARNNELVDTRSNRWKDAGGGRGIIPMTPEEMRGAEIEEAPAKHGRIGFRSDSSNSLLDSGEAHYVDTVNKPGDGKLKQTMRSYFTSKGIMERLLRKTVKKNTWIYVCDMKRNLFIGIKETGAFQHSSFTAGGLISSAGLIKVKMGRIHKLSPLSGHYRTSVDHYRLFLEDLERQGADLEKVQVTKAEMTLWGLEHYKRFQKSKQAKQKEFAGTLKRVVSLTSKAHKPTEEGDRTRSGSDSRTYEKKLEREGLKDESWSRGAQWRREILLGREDQKVARELGAGEGPAKEQSAQDTQQDPSGESPVAMREQ</sequence>
<dbReference type="PANTHER" id="PTHR31250">
    <property type="entry name" value="IQ DOMAIN-CONTAINING PROTEIN IQM3"/>
    <property type="match status" value="1"/>
</dbReference>
<keyword evidence="3" id="KW-0963">Cytoplasm</keyword>